<feature type="chain" id="PRO_5002206018" description="Extracellular membrane protein CFEM domain-containing protein" evidence="2">
    <location>
        <begin position="21"/>
        <end position="175"/>
    </location>
</feature>
<evidence type="ECO:0000256" key="2">
    <source>
        <dbReference type="SAM" id="SignalP"/>
    </source>
</evidence>
<protein>
    <recommendedName>
        <fullName evidence="5">Extracellular membrane protein CFEM domain-containing protein</fullName>
    </recommendedName>
</protein>
<proteinExistence type="predicted"/>
<dbReference type="OrthoDB" id="2564568at2759"/>
<evidence type="ECO:0000313" key="4">
    <source>
        <dbReference type="Proteomes" id="UP000054477"/>
    </source>
</evidence>
<dbReference type="HOGENOM" id="CLU_104716_0_0_1"/>
<keyword evidence="2" id="KW-0732">Signal</keyword>
<keyword evidence="1" id="KW-0812">Transmembrane</keyword>
<feature type="signal peptide" evidence="2">
    <location>
        <begin position="1"/>
        <end position="20"/>
    </location>
</feature>
<dbReference type="AlphaFoldDB" id="A0A0C9WMF6"/>
<reference evidence="4" key="2">
    <citation type="submission" date="2015-01" db="EMBL/GenBank/DDBJ databases">
        <title>Evolutionary Origins and Diversification of the Mycorrhizal Mutualists.</title>
        <authorList>
            <consortium name="DOE Joint Genome Institute"/>
            <consortium name="Mycorrhizal Genomics Consortium"/>
            <person name="Kohler A."/>
            <person name="Kuo A."/>
            <person name="Nagy L.G."/>
            <person name="Floudas D."/>
            <person name="Copeland A."/>
            <person name="Barry K.W."/>
            <person name="Cichocki N."/>
            <person name="Veneault-Fourrey C."/>
            <person name="LaButti K."/>
            <person name="Lindquist E.A."/>
            <person name="Lipzen A."/>
            <person name="Lundell T."/>
            <person name="Morin E."/>
            <person name="Murat C."/>
            <person name="Riley R."/>
            <person name="Ohm R."/>
            <person name="Sun H."/>
            <person name="Tunlid A."/>
            <person name="Henrissat B."/>
            <person name="Grigoriev I.V."/>
            <person name="Hibbett D.S."/>
            <person name="Martin F."/>
        </authorList>
    </citation>
    <scope>NUCLEOTIDE SEQUENCE [LARGE SCALE GENOMIC DNA]</scope>
    <source>
        <strain evidence="4">LaAM-08-1</strain>
    </source>
</reference>
<reference evidence="3 4" key="1">
    <citation type="submission" date="2014-04" db="EMBL/GenBank/DDBJ databases">
        <authorList>
            <consortium name="DOE Joint Genome Institute"/>
            <person name="Kuo A."/>
            <person name="Kohler A."/>
            <person name="Nagy L.G."/>
            <person name="Floudas D."/>
            <person name="Copeland A."/>
            <person name="Barry K.W."/>
            <person name="Cichocki N."/>
            <person name="Veneault-Fourrey C."/>
            <person name="LaButti K."/>
            <person name="Lindquist E.A."/>
            <person name="Lipzen A."/>
            <person name="Lundell T."/>
            <person name="Morin E."/>
            <person name="Murat C."/>
            <person name="Sun H."/>
            <person name="Tunlid A."/>
            <person name="Henrissat B."/>
            <person name="Grigoriev I.V."/>
            <person name="Hibbett D.S."/>
            <person name="Martin F."/>
            <person name="Nordberg H.P."/>
            <person name="Cantor M.N."/>
            <person name="Hua S.X."/>
        </authorList>
    </citation>
    <scope>NUCLEOTIDE SEQUENCE [LARGE SCALE GENOMIC DNA]</scope>
    <source>
        <strain evidence="3 4">LaAM-08-1</strain>
    </source>
</reference>
<sequence>MIGLLTLFTSVLLASQPVLADNTPNLFGRQVSGFDPSIIPSSCLQTKCNSLVQELQNCTQLTCLCTTAVAADLQSCFQCAVDAGVASVNATSAQQAITSFTDGCKAAGYPVSGTVSGTSGSSGSSKASASGSATGAASSSTAITAAGSKSSGTLVGVSVGFLVAVVGLATAGLSL</sequence>
<evidence type="ECO:0000313" key="3">
    <source>
        <dbReference type="EMBL" id="KIJ98134.1"/>
    </source>
</evidence>
<feature type="transmembrane region" description="Helical" evidence="1">
    <location>
        <begin position="154"/>
        <end position="173"/>
    </location>
</feature>
<gene>
    <name evidence="3" type="ORF">K443DRAFT_681010</name>
</gene>
<keyword evidence="1" id="KW-1133">Transmembrane helix</keyword>
<keyword evidence="1" id="KW-0472">Membrane</keyword>
<dbReference type="EMBL" id="KN838676">
    <property type="protein sequence ID" value="KIJ98134.1"/>
    <property type="molecule type" value="Genomic_DNA"/>
</dbReference>
<name>A0A0C9WMF6_9AGAR</name>
<evidence type="ECO:0008006" key="5">
    <source>
        <dbReference type="Google" id="ProtNLM"/>
    </source>
</evidence>
<keyword evidence="4" id="KW-1185">Reference proteome</keyword>
<organism evidence="3 4">
    <name type="scientific">Laccaria amethystina LaAM-08-1</name>
    <dbReference type="NCBI Taxonomy" id="1095629"/>
    <lineage>
        <taxon>Eukaryota</taxon>
        <taxon>Fungi</taxon>
        <taxon>Dikarya</taxon>
        <taxon>Basidiomycota</taxon>
        <taxon>Agaricomycotina</taxon>
        <taxon>Agaricomycetes</taxon>
        <taxon>Agaricomycetidae</taxon>
        <taxon>Agaricales</taxon>
        <taxon>Agaricineae</taxon>
        <taxon>Hydnangiaceae</taxon>
        <taxon>Laccaria</taxon>
    </lineage>
</organism>
<accession>A0A0C9WMF6</accession>
<dbReference type="Proteomes" id="UP000054477">
    <property type="component" value="Unassembled WGS sequence"/>
</dbReference>
<evidence type="ECO:0000256" key="1">
    <source>
        <dbReference type="SAM" id="Phobius"/>
    </source>
</evidence>